<proteinExistence type="predicted"/>
<protein>
    <submittedName>
        <fullName evidence="2">Preprotein translocase subunit Sss1</fullName>
    </submittedName>
</protein>
<evidence type="ECO:0000313" key="3">
    <source>
        <dbReference type="Proteomes" id="UP000537126"/>
    </source>
</evidence>
<evidence type="ECO:0000313" key="2">
    <source>
        <dbReference type="EMBL" id="NIK74606.1"/>
    </source>
</evidence>
<organism evidence="2 3">
    <name type="scientific">Thermonema lapsum</name>
    <dbReference type="NCBI Taxonomy" id="28195"/>
    <lineage>
        <taxon>Bacteria</taxon>
        <taxon>Pseudomonadati</taxon>
        <taxon>Bacteroidota</taxon>
        <taxon>Cytophagia</taxon>
        <taxon>Cytophagales</taxon>
        <taxon>Thermonemataceae</taxon>
        <taxon>Thermonema</taxon>
    </lineage>
</organism>
<evidence type="ECO:0000256" key="1">
    <source>
        <dbReference type="SAM" id="Phobius"/>
    </source>
</evidence>
<sequence>MPEKNKKPSSKPLHDYIRYSGLGIQMLATIGIFLWIGIQIDRKLSWKFPVFTIIFVLIGVVGSIISLIKNLSQDS</sequence>
<dbReference type="InterPro" id="IPR032820">
    <property type="entry name" value="ATPase_put"/>
</dbReference>
<reference evidence="2 3" key="1">
    <citation type="submission" date="2020-03" db="EMBL/GenBank/DDBJ databases">
        <title>Genomic Encyclopedia of Type Strains, Phase IV (KMG-IV): sequencing the most valuable type-strain genomes for metagenomic binning, comparative biology and taxonomic classification.</title>
        <authorList>
            <person name="Goeker M."/>
        </authorList>
    </citation>
    <scope>NUCLEOTIDE SEQUENCE [LARGE SCALE GENOMIC DNA]</scope>
    <source>
        <strain evidence="2 3">DSM 5718</strain>
    </source>
</reference>
<keyword evidence="1" id="KW-0472">Membrane</keyword>
<feature type="transmembrane region" description="Helical" evidence="1">
    <location>
        <begin position="48"/>
        <end position="68"/>
    </location>
</feature>
<gene>
    <name evidence="2" type="ORF">FHS56_002131</name>
</gene>
<dbReference type="Proteomes" id="UP000537126">
    <property type="component" value="Unassembled WGS sequence"/>
</dbReference>
<comment type="caution">
    <text evidence="2">The sequence shown here is derived from an EMBL/GenBank/DDBJ whole genome shotgun (WGS) entry which is preliminary data.</text>
</comment>
<feature type="transmembrane region" description="Helical" evidence="1">
    <location>
        <begin position="16"/>
        <end position="36"/>
    </location>
</feature>
<keyword evidence="1" id="KW-0812">Transmembrane</keyword>
<dbReference type="AlphaFoldDB" id="A0A846MSM9"/>
<keyword evidence="3" id="KW-1185">Reference proteome</keyword>
<accession>A0A846MSM9</accession>
<dbReference type="RefSeq" id="WP_166920529.1">
    <property type="nucleotide sequence ID" value="NZ_JAASRN010000003.1"/>
</dbReference>
<dbReference type="EMBL" id="JAASRN010000003">
    <property type="protein sequence ID" value="NIK74606.1"/>
    <property type="molecule type" value="Genomic_DNA"/>
</dbReference>
<dbReference type="Pfam" id="PF09527">
    <property type="entry name" value="ATPase_gene1"/>
    <property type="match status" value="1"/>
</dbReference>
<name>A0A846MSM9_9BACT</name>
<keyword evidence="1" id="KW-1133">Transmembrane helix</keyword>